<feature type="region of interest" description="Disordered" evidence="2">
    <location>
        <begin position="147"/>
        <end position="215"/>
    </location>
</feature>
<keyword evidence="3" id="KW-0732">Signal</keyword>
<feature type="compositionally biased region" description="Basic and acidic residues" evidence="2">
    <location>
        <begin position="147"/>
        <end position="184"/>
    </location>
</feature>
<protein>
    <submittedName>
        <fullName evidence="5">Putative repeat protein (TIGR02543 family)</fullName>
    </submittedName>
</protein>
<dbReference type="InterPro" id="IPR042229">
    <property type="entry name" value="Listeria/Bacterioides_rpt_sf"/>
</dbReference>
<comment type="subcellular location">
    <subcellularLocation>
        <location evidence="1">Cell envelope</location>
    </subcellularLocation>
</comment>
<dbReference type="NCBIfam" id="TIGR02543">
    <property type="entry name" value="List_Bact_rpt"/>
    <property type="match status" value="1"/>
</dbReference>
<comment type="caution">
    <text evidence="5">The sequence shown here is derived from an EMBL/GenBank/DDBJ whole genome shotgun (WGS) entry which is preliminary data.</text>
</comment>
<dbReference type="InterPro" id="IPR013378">
    <property type="entry name" value="InlB-like_B-rpt"/>
</dbReference>
<feature type="compositionally biased region" description="Polar residues" evidence="2">
    <location>
        <begin position="24"/>
        <end position="33"/>
    </location>
</feature>
<keyword evidence="6" id="KW-1185">Reference proteome</keyword>
<feature type="compositionally biased region" description="Basic and acidic residues" evidence="2">
    <location>
        <begin position="55"/>
        <end position="64"/>
    </location>
</feature>
<gene>
    <name evidence="5" type="ORF">HNP76_000806</name>
</gene>
<sequence length="548" mass="60135">MKKILSVVALLAAMFFLFANCSTDSSGDSGNENQKTEKTDEDEKSKDSDESEKEDDGKKTEDGKTYYTLSLDANGGEGSISYNNIETNKEFKLEKAKGLGVSREGYTFAGWARSATAISANYDDGDSVIVNSDITLYAVWVKNTEAENTDKPGEGENPGKTDEEDKPGENENPGKTEEEDKPGETDNPAQTDEPGKQDKPTEQEQEKPSEKEDEQKTIKYTIRFNSNASDASGSLSDIAASQGEVLTLPKSTFLRTGFTFEGWAKTSSATSADYADGASVKDLSSTDGEVVTLYAVWMLVVKEAELSSIYFNRNPAKTEYKYGESVDVSGAELIAAYSDGTKKTIESGFTVSPEKLNSVGSQTVTVTYEGKTVTFDVEVYNELTGLSFMTKPYKTLYDIGDSVDTDGTVLLATYSDGTSKTIESGFSVSPETLDSEGEQTITITYGEKTVTYRVDVIKSLSFSLNVTIRDFTDEDGLLSYYEKTNMFIAKDGFKKYKWWIDDKAQSITDGFCKITQSLVSDKRNHTIMVIVTDDDGNRYSATAEFTLR</sequence>
<evidence type="ECO:0000313" key="6">
    <source>
        <dbReference type="Proteomes" id="UP000518887"/>
    </source>
</evidence>
<feature type="signal peptide" evidence="3">
    <location>
        <begin position="1"/>
        <end position="19"/>
    </location>
</feature>
<feature type="domain" description="Ig-like" evidence="4">
    <location>
        <begin position="391"/>
        <end position="456"/>
    </location>
</feature>
<reference evidence="5 6" key="1">
    <citation type="submission" date="2020-08" db="EMBL/GenBank/DDBJ databases">
        <title>Genomic Encyclopedia of Type Strains, Phase IV (KMG-IV): sequencing the most valuable type-strain genomes for metagenomic binning, comparative biology and taxonomic classification.</title>
        <authorList>
            <person name="Goeker M."/>
        </authorList>
    </citation>
    <scope>NUCLEOTIDE SEQUENCE [LARGE SCALE GENOMIC DNA]</scope>
    <source>
        <strain evidence="5 6">DSM 103462</strain>
    </source>
</reference>
<name>A0A7W8G818_9SPIR</name>
<dbReference type="Pfam" id="PF07523">
    <property type="entry name" value="Big_3"/>
    <property type="match status" value="2"/>
</dbReference>
<feature type="chain" id="PRO_5030691376" evidence="3">
    <location>
        <begin position="20"/>
        <end position="548"/>
    </location>
</feature>
<dbReference type="RefSeq" id="WP_184657760.1">
    <property type="nucleotide sequence ID" value="NZ_CP031518.1"/>
</dbReference>
<dbReference type="Gene3D" id="2.60.40.4270">
    <property type="entry name" value="Listeria-Bacteroides repeat domain"/>
    <property type="match status" value="2"/>
</dbReference>
<evidence type="ECO:0000313" key="5">
    <source>
        <dbReference type="EMBL" id="MBB5225462.1"/>
    </source>
</evidence>
<dbReference type="Gene3D" id="2.60.40.3630">
    <property type="match status" value="2"/>
</dbReference>
<feature type="domain" description="Ig-like" evidence="4">
    <location>
        <begin position="314"/>
        <end position="379"/>
    </location>
</feature>
<evidence type="ECO:0000256" key="3">
    <source>
        <dbReference type="SAM" id="SignalP"/>
    </source>
</evidence>
<dbReference type="InterPro" id="IPR022038">
    <property type="entry name" value="Ig-like_bact"/>
</dbReference>
<feature type="compositionally biased region" description="Basic and acidic residues" evidence="2">
    <location>
        <begin position="193"/>
        <end position="215"/>
    </location>
</feature>
<dbReference type="Pfam" id="PF09479">
    <property type="entry name" value="Flg_new"/>
    <property type="match status" value="2"/>
</dbReference>
<accession>A0A7W8G818</accession>
<dbReference type="GO" id="GO:0030313">
    <property type="term" value="C:cell envelope"/>
    <property type="evidence" value="ECO:0007669"/>
    <property type="project" value="UniProtKB-SubCell"/>
</dbReference>
<feature type="compositionally biased region" description="Basic and acidic residues" evidence="2">
    <location>
        <begin position="34"/>
        <end position="48"/>
    </location>
</feature>
<dbReference type="Proteomes" id="UP000518887">
    <property type="component" value="Unassembled WGS sequence"/>
</dbReference>
<dbReference type="AlphaFoldDB" id="A0A7W8G818"/>
<organism evidence="5 6">
    <name type="scientific">Treponema ruminis</name>
    <dbReference type="NCBI Taxonomy" id="744515"/>
    <lineage>
        <taxon>Bacteria</taxon>
        <taxon>Pseudomonadati</taxon>
        <taxon>Spirochaetota</taxon>
        <taxon>Spirochaetia</taxon>
        <taxon>Spirochaetales</taxon>
        <taxon>Treponemataceae</taxon>
        <taxon>Treponema</taxon>
    </lineage>
</organism>
<feature type="region of interest" description="Disordered" evidence="2">
    <location>
        <begin position="24"/>
        <end position="64"/>
    </location>
</feature>
<proteinExistence type="predicted"/>
<evidence type="ECO:0000256" key="1">
    <source>
        <dbReference type="ARBA" id="ARBA00004196"/>
    </source>
</evidence>
<dbReference type="EMBL" id="JACHFQ010000002">
    <property type="protein sequence ID" value="MBB5225462.1"/>
    <property type="molecule type" value="Genomic_DNA"/>
</dbReference>
<evidence type="ECO:0000259" key="4">
    <source>
        <dbReference type="Pfam" id="PF07523"/>
    </source>
</evidence>
<evidence type="ECO:0000256" key="2">
    <source>
        <dbReference type="SAM" id="MobiDB-lite"/>
    </source>
</evidence>